<dbReference type="InterPro" id="IPR000305">
    <property type="entry name" value="GIY-YIG_endonuc"/>
</dbReference>
<evidence type="ECO:0000313" key="3">
    <source>
        <dbReference type="EMBL" id="QJX74727.1"/>
    </source>
</evidence>
<accession>A0A6M6DRB4</accession>
<name>A0A6M6DRB4_PRIMG</name>
<dbReference type="AlphaFoldDB" id="A0A6M6DRB4"/>
<organism evidence="3 4">
    <name type="scientific">Priestia megaterium</name>
    <name type="common">Bacillus megaterium</name>
    <dbReference type="NCBI Taxonomy" id="1404"/>
    <lineage>
        <taxon>Bacteria</taxon>
        <taxon>Bacillati</taxon>
        <taxon>Bacillota</taxon>
        <taxon>Bacilli</taxon>
        <taxon>Bacillales</taxon>
        <taxon>Bacillaceae</taxon>
        <taxon>Priestia</taxon>
    </lineage>
</organism>
<feature type="coiled-coil region" evidence="1">
    <location>
        <begin position="131"/>
        <end position="172"/>
    </location>
</feature>
<evidence type="ECO:0000313" key="4">
    <source>
        <dbReference type="Proteomes" id="UP000501076"/>
    </source>
</evidence>
<feature type="domain" description="GIY-YIG" evidence="2">
    <location>
        <begin position="29"/>
        <end position="110"/>
    </location>
</feature>
<gene>
    <name evidence="3" type="ORF">FDZ14_00475</name>
</gene>
<dbReference type="InterPro" id="IPR035901">
    <property type="entry name" value="GIY-YIG_endonuc_sf"/>
</dbReference>
<evidence type="ECO:0000259" key="2">
    <source>
        <dbReference type="PROSITE" id="PS50164"/>
    </source>
</evidence>
<dbReference type="CDD" id="cd10434">
    <property type="entry name" value="GIY-YIG_UvrC_Cho"/>
    <property type="match status" value="1"/>
</dbReference>
<keyword evidence="1" id="KW-0175">Coiled coil</keyword>
<dbReference type="Proteomes" id="UP000501076">
    <property type="component" value="Plasmid pFDU301G"/>
</dbReference>
<dbReference type="GO" id="GO:0006289">
    <property type="term" value="P:nucleotide-excision repair"/>
    <property type="evidence" value="ECO:0007669"/>
    <property type="project" value="InterPro"/>
</dbReference>
<dbReference type="InterPro" id="IPR050066">
    <property type="entry name" value="UvrABC_protein_C"/>
</dbReference>
<dbReference type="SMART" id="SM00465">
    <property type="entry name" value="GIYc"/>
    <property type="match status" value="1"/>
</dbReference>
<dbReference type="PROSITE" id="PS50164">
    <property type="entry name" value="GIY_YIG"/>
    <property type="match status" value="1"/>
</dbReference>
<dbReference type="InterPro" id="IPR047296">
    <property type="entry name" value="GIY-YIG_UvrC_Cho"/>
</dbReference>
<dbReference type="PANTHER" id="PTHR30562:SF1">
    <property type="entry name" value="UVRABC SYSTEM PROTEIN C"/>
    <property type="match status" value="1"/>
</dbReference>
<dbReference type="SUPFAM" id="SSF82771">
    <property type="entry name" value="GIY-YIG endonuclease"/>
    <property type="match status" value="1"/>
</dbReference>
<sequence length="244" mass="28362">MSFSLLSNIPSPSFTQVINKQIEPLNFPECPGVYVMVNRNDEIAYTGKAKNLRQRIHSHITSSHNKEVERDIAQHNIKEIMVFCCETELDSIVLERYFIQSNIYCGKHNIQYTSPSTKKASINKLLNKSVIEVDQRETNNLKEEIECLKGSLSQAMKTIEELKKDRDTLFNNGTKLAKQYETTQSQNEKVFMMFAEKMGKAQGDIIGHKMLYDEFTKFVFKMFEINKGILKNKKEKKRGFFHKE</sequence>
<dbReference type="Gene3D" id="3.40.1440.10">
    <property type="entry name" value="GIY-YIG endonuclease"/>
    <property type="match status" value="1"/>
</dbReference>
<geneLocation type="plasmid" evidence="4">
    <name>pfdu301g</name>
</geneLocation>
<proteinExistence type="predicted"/>
<keyword evidence="3" id="KW-0614">Plasmid</keyword>
<reference evidence="3 4" key="1">
    <citation type="submission" date="2019-10" db="EMBL/GenBank/DDBJ databases">
        <title>Complete genome sequences for adaption low water activity.</title>
        <authorList>
            <person name="Zhao L."/>
            <person name="Zhong J."/>
        </authorList>
    </citation>
    <scope>NUCLEOTIDE SEQUENCE [LARGE SCALE GENOMIC DNA]</scope>
    <source>
        <strain evidence="3 4">FDU301</strain>
        <plasmid evidence="4">pfdu301g</plasmid>
    </source>
</reference>
<dbReference type="GO" id="GO:0009380">
    <property type="term" value="C:excinuclease repair complex"/>
    <property type="evidence" value="ECO:0007669"/>
    <property type="project" value="TreeGrafter"/>
</dbReference>
<dbReference type="PANTHER" id="PTHR30562">
    <property type="entry name" value="UVRC/OXIDOREDUCTASE"/>
    <property type="match status" value="1"/>
</dbReference>
<evidence type="ECO:0000256" key="1">
    <source>
        <dbReference type="SAM" id="Coils"/>
    </source>
</evidence>
<dbReference type="EMBL" id="CP045269">
    <property type="protein sequence ID" value="QJX74727.1"/>
    <property type="molecule type" value="Genomic_DNA"/>
</dbReference>
<protein>
    <recommendedName>
        <fullName evidence="2">GIY-YIG domain-containing protein</fullName>
    </recommendedName>
</protein>
<dbReference type="Pfam" id="PF01541">
    <property type="entry name" value="GIY-YIG"/>
    <property type="match status" value="1"/>
</dbReference>
<dbReference type="RefSeq" id="WP_171776444.1">
    <property type="nucleotide sequence ID" value="NZ_CP045269.1"/>
</dbReference>